<dbReference type="FunFam" id="1.10.287.70:FF:000015">
    <property type="entry name" value="Calcium-activated potassium channel subunit alpha-1 isoform X7"/>
    <property type="match status" value="1"/>
</dbReference>
<evidence type="ECO:0000256" key="13">
    <source>
        <dbReference type="ARBA" id="ARBA00023303"/>
    </source>
</evidence>
<evidence type="ECO:0000256" key="2">
    <source>
        <dbReference type="ARBA" id="ARBA00022448"/>
    </source>
</evidence>
<keyword evidence="3" id="KW-0633">Potassium transport</keyword>
<keyword evidence="13" id="KW-0407">Ion channel</keyword>
<feature type="transmembrane region" description="Helical" evidence="18">
    <location>
        <begin position="222"/>
        <end position="243"/>
    </location>
</feature>
<dbReference type="Pfam" id="PF22614">
    <property type="entry name" value="Slo-like_RCK"/>
    <property type="match status" value="2"/>
</dbReference>
<dbReference type="InterPro" id="IPR003148">
    <property type="entry name" value="RCK_N"/>
</dbReference>
<feature type="domain" description="RCK N-terminal" evidence="19">
    <location>
        <begin position="328"/>
        <end position="470"/>
    </location>
</feature>
<dbReference type="InterPro" id="IPR003929">
    <property type="entry name" value="K_chnl_BK_asu"/>
</dbReference>
<protein>
    <recommendedName>
        <fullName evidence="14">BK channel</fullName>
    </recommendedName>
    <alternativeName>
        <fullName evidence="15">Maxi K channel</fullName>
    </alternativeName>
</protein>
<sequence length="1151" mass="129744">MTTEGTTVQPPVDGCLKERKWWCFLLSSIFTFLAGLLIVLLWRALAVVCCRKEPELAPNDPKQKEQKTARQGKEFEGTFMTEAKDWAGELISGQTTTGRILVVLVFILSIASLIIYFIDASTEVVERCQKWSNNITQQIDLAFNIFFMVYFFIRFIAASDKLWFMLEMYSFVDYFTIPPSFVSIYLDRTWIGLRFLRALRLMTVPDILQYLNILKTSSSIRLAQLVSIFISVWLTAAGIIHLLENSGDPFEFTNPQHLSYWTCVYFLIVTMSTVGYGDVYCQTVLGRTFLVFFLLVGLAMFASNIPEIIELVSRRSKYSGEYKREHGKRHIVVCGHITYESVSHFLKDFLHEDREDVDVQVVFLHRKPPDLELEGLFKRHFTTVEFFQGTIMNPIDLQRVKVHEADACLVLANKYCQDPDAEDAANIMRVISIKNYSDDIRVIIQLMQYHNKAYLLNIPSWDWKQGDDVICLAELKLGFIAQSCLAPGFSTMMANLFAMRSFKTSPDTQAWQNDYLQGTGCEMYTETLSPSFTGMTFPQASELCFTKLKLLLLAIEIKGEGGSDSKISINPRGAKIAANTQGFFIAQSADEVKRAWFYCKACHEDIKDETLIKKCKCKNLGQQQRSWGRDLDDHHPPPTFTPPELPKMVHVRGEISRERDDPSVMRNHRNSIGMTVINSTKQVNKVKPNVNRTTNDSLSSPNQPYYQRSQEESAYAGYHLAYEVKKLMPTSRASGGTNINNNGGLQVGIADDQAKDFDFEKTEMKYDSTGMFHWSPSRSLEDCILDRNQAAMTVLNGHVVVCLFADPDSPLIGLRNLVMPLRASNFHYHELKHVVIVGSVDYIRREWKMLQNLPKISVLNGSPLSRADLRAVNVNLCDMCCILSAKVPSNDDPTLADKEAILASLNIKAMTFDDTIGVLSQDNEQGNLIAVGSPSVLHRRGSVYGANVPMITELVNDSNVQFLDQDDDDDPDTELYLTQPFACGTAFAVSVLDSLMSTTYFNQNALTLIRSLITGGATPELELILAEGAGLRGGYSTPDSLANRDRCRVNQIALKDGPLSQYGNGKYGELFVGALKSFGILCIGLYRYRFRQSKESQNDGTHETSSKRYVITNPPDDFPLLDTDQVFVLMQFDPGHEYRPSRGARGKDDSS</sequence>
<evidence type="ECO:0000256" key="10">
    <source>
        <dbReference type="ARBA" id="ARBA00022989"/>
    </source>
</evidence>
<feature type="transmembrane region" description="Helical" evidence="18">
    <location>
        <begin position="258"/>
        <end position="277"/>
    </location>
</feature>
<feature type="compositionally biased region" description="Basic and acidic residues" evidence="17">
    <location>
        <begin position="627"/>
        <end position="636"/>
    </location>
</feature>
<evidence type="ECO:0000256" key="12">
    <source>
        <dbReference type="ARBA" id="ARBA00023136"/>
    </source>
</evidence>
<keyword evidence="21" id="KW-1185">Reference proteome</keyword>
<dbReference type="PANTHER" id="PTHR10027">
    <property type="entry name" value="CALCIUM-ACTIVATED POTASSIUM CHANNEL ALPHA CHAIN"/>
    <property type="match status" value="1"/>
</dbReference>
<comment type="caution">
    <text evidence="20">The sequence shown here is derived from an EMBL/GenBank/DDBJ whole genome shotgun (WGS) entry which is preliminary data.</text>
</comment>
<dbReference type="EMBL" id="JADYXP020000001">
    <property type="protein sequence ID" value="KAL0133647.1"/>
    <property type="molecule type" value="Genomic_DNA"/>
</dbReference>
<accession>A0AAW2H2Q3</accession>
<dbReference type="GO" id="GO:0060072">
    <property type="term" value="F:large conductance calcium-activated potassium channel activity"/>
    <property type="evidence" value="ECO:0007669"/>
    <property type="project" value="TreeGrafter"/>
</dbReference>
<evidence type="ECO:0000256" key="11">
    <source>
        <dbReference type="ARBA" id="ARBA00023065"/>
    </source>
</evidence>
<keyword evidence="4" id="KW-0597">Phosphoprotein</keyword>
<evidence type="ECO:0000256" key="17">
    <source>
        <dbReference type="SAM" id="MobiDB-lite"/>
    </source>
</evidence>
<dbReference type="Pfam" id="PF00520">
    <property type="entry name" value="Ion_trans"/>
    <property type="match status" value="1"/>
</dbReference>
<name>A0AAW2H2Q3_9HYME</name>
<keyword evidence="9" id="KW-0630">Potassium</keyword>
<evidence type="ECO:0000256" key="6">
    <source>
        <dbReference type="ARBA" id="ARBA00022826"/>
    </source>
</evidence>
<evidence type="ECO:0000259" key="19">
    <source>
        <dbReference type="PROSITE" id="PS51201"/>
    </source>
</evidence>
<dbReference type="PROSITE" id="PS51201">
    <property type="entry name" value="RCK_N"/>
    <property type="match status" value="2"/>
</dbReference>
<feature type="transmembrane region" description="Helical" evidence="18">
    <location>
        <begin position="100"/>
        <end position="118"/>
    </location>
</feature>
<organism evidence="20 21">
    <name type="scientific">Cardiocondyla obscurior</name>
    <dbReference type="NCBI Taxonomy" id="286306"/>
    <lineage>
        <taxon>Eukaryota</taxon>
        <taxon>Metazoa</taxon>
        <taxon>Ecdysozoa</taxon>
        <taxon>Arthropoda</taxon>
        <taxon>Hexapoda</taxon>
        <taxon>Insecta</taxon>
        <taxon>Pterygota</taxon>
        <taxon>Neoptera</taxon>
        <taxon>Endopterygota</taxon>
        <taxon>Hymenoptera</taxon>
        <taxon>Apocrita</taxon>
        <taxon>Aculeata</taxon>
        <taxon>Formicoidea</taxon>
        <taxon>Formicidae</taxon>
        <taxon>Myrmicinae</taxon>
        <taxon>Cardiocondyla</taxon>
    </lineage>
</organism>
<keyword evidence="8" id="KW-0851">Voltage-gated channel</keyword>
<comment type="similarity">
    <text evidence="16">Belongs to the potassium channel family. Calcium-activated (TC 1.A.1.3) subfamily. Slo sub-subfamily.</text>
</comment>
<feature type="transmembrane region" description="Helical" evidence="18">
    <location>
        <begin position="284"/>
        <end position="305"/>
    </location>
</feature>
<evidence type="ECO:0000256" key="16">
    <source>
        <dbReference type="ARBA" id="ARBA00060897"/>
    </source>
</evidence>
<evidence type="ECO:0000256" key="15">
    <source>
        <dbReference type="ARBA" id="ARBA00031999"/>
    </source>
</evidence>
<dbReference type="FunFam" id="1.20.120.350:FF:000035">
    <property type="entry name" value="Calcium-activated potassium channel slowpoke"/>
    <property type="match status" value="1"/>
</dbReference>
<keyword evidence="6" id="KW-0631">Potassium channel</keyword>
<dbReference type="GO" id="GO:0045211">
    <property type="term" value="C:postsynaptic membrane"/>
    <property type="evidence" value="ECO:0007669"/>
    <property type="project" value="TreeGrafter"/>
</dbReference>
<dbReference type="AlphaFoldDB" id="A0AAW2H2Q3"/>
<feature type="region of interest" description="Disordered" evidence="17">
    <location>
        <begin position="627"/>
        <end position="646"/>
    </location>
</feature>
<evidence type="ECO:0000256" key="18">
    <source>
        <dbReference type="SAM" id="Phobius"/>
    </source>
</evidence>
<proteinExistence type="inferred from homology"/>
<dbReference type="FunFam" id="3.40.50.720:FF:001832">
    <property type="entry name" value="Calcium-activated potassium channel slowpoke-like Protein"/>
    <property type="match status" value="1"/>
</dbReference>
<dbReference type="PANTHER" id="PTHR10027:SF33">
    <property type="entry name" value="CALCIUM-ACTIVATED POTASSIUM CHANNEL SUBUNIT ALPHA-1-RELATED"/>
    <property type="match status" value="1"/>
</dbReference>
<dbReference type="InterPro" id="IPR027359">
    <property type="entry name" value="Volt_channel_dom_sf"/>
</dbReference>
<dbReference type="InterPro" id="IPR048735">
    <property type="entry name" value="Slowpoke-like_C"/>
</dbReference>
<evidence type="ECO:0000256" key="8">
    <source>
        <dbReference type="ARBA" id="ARBA00022882"/>
    </source>
</evidence>
<dbReference type="PRINTS" id="PR00169">
    <property type="entry name" value="KCHANNEL"/>
</dbReference>
<feature type="transmembrane region" description="Helical" evidence="18">
    <location>
        <begin position="163"/>
        <end position="186"/>
    </location>
</feature>
<evidence type="ECO:0000313" key="20">
    <source>
        <dbReference type="EMBL" id="KAL0133647.1"/>
    </source>
</evidence>
<evidence type="ECO:0000313" key="21">
    <source>
        <dbReference type="Proteomes" id="UP001430953"/>
    </source>
</evidence>
<feature type="transmembrane region" description="Helical" evidence="18">
    <location>
        <begin position="139"/>
        <end position="157"/>
    </location>
</feature>
<evidence type="ECO:0000256" key="1">
    <source>
        <dbReference type="ARBA" id="ARBA00004141"/>
    </source>
</evidence>
<comment type="subcellular location">
    <subcellularLocation>
        <location evidence="1">Membrane</location>
        <topology evidence="1">Multi-pass membrane protein</topology>
    </subcellularLocation>
</comment>
<dbReference type="Gene3D" id="1.20.120.350">
    <property type="entry name" value="Voltage-gated potassium channels. Chain C"/>
    <property type="match status" value="1"/>
</dbReference>
<evidence type="ECO:0000256" key="4">
    <source>
        <dbReference type="ARBA" id="ARBA00022553"/>
    </source>
</evidence>
<dbReference type="InterPro" id="IPR036291">
    <property type="entry name" value="NAD(P)-bd_dom_sf"/>
</dbReference>
<evidence type="ECO:0000256" key="5">
    <source>
        <dbReference type="ARBA" id="ARBA00022692"/>
    </source>
</evidence>
<dbReference type="SUPFAM" id="SSF81324">
    <property type="entry name" value="Voltage-gated potassium channels"/>
    <property type="match status" value="1"/>
</dbReference>
<gene>
    <name evidence="20" type="ORF">PUN28_000960</name>
</gene>
<dbReference type="InterPro" id="IPR005821">
    <property type="entry name" value="Ion_trans_dom"/>
</dbReference>
<keyword evidence="10 18" id="KW-1133">Transmembrane helix</keyword>
<keyword evidence="12 18" id="KW-0472">Membrane</keyword>
<feature type="transmembrane region" description="Helical" evidence="18">
    <location>
        <begin position="21"/>
        <end position="42"/>
    </location>
</feature>
<reference evidence="20 21" key="1">
    <citation type="submission" date="2023-03" db="EMBL/GenBank/DDBJ databases">
        <title>High recombination rates correlate with genetic variation in Cardiocondyla obscurior ants.</title>
        <authorList>
            <person name="Errbii M."/>
        </authorList>
    </citation>
    <scope>NUCLEOTIDE SEQUENCE [LARGE SCALE GENOMIC DNA]</scope>
    <source>
        <strain evidence="20">Alpha-2009</strain>
        <tissue evidence="20">Whole body</tissue>
    </source>
</reference>
<evidence type="ECO:0000256" key="7">
    <source>
        <dbReference type="ARBA" id="ARBA00022837"/>
    </source>
</evidence>
<evidence type="ECO:0000256" key="9">
    <source>
        <dbReference type="ARBA" id="ARBA00022958"/>
    </source>
</evidence>
<keyword evidence="7" id="KW-0106">Calcium</keyword>
<dbReference type="Gene3D" id="1.10.287.70">
    <property type="match status" value="1"/>
</dbReference>
<dbReference type="GO" id="GO:0050804">
    <property type="term" value="P:modulation of chemical synaptic transmission"/>
    <property type="evidence" value="ECO:0007669"/>
    <property type="project" value="UniProtKB-ARBA"/>
</dbReference>
<dbReference type="GO" id="GO:0034702">
    <property type="term" value="C:monoatomic ion channel complex"/>
    <property type="evidence" value="ECO:0007669"/>
    <property type="project" value="UniProtKB-KW"/>
</dbReference>
<dbReference type="SUPFAM" id="SSF51735">
    <property type="entry name" value="NAD(P)-binding Rossmann-fold domains"/>
    <property type="match status" value="1"/>
</dbReference>
<evidence type="ECO:0000256" key="14">
    <source>
        <dbReference type="ARBA" id="ARBA00029579"/>
    </source>
</evidence>
<dbReference type="GO" id="GO:0009410">
    <property type="term" value="P:response to xenobiotic stimulus"/>
    <property type="evidence" value="ECO:0007669"/>
    <property type="project" value="UniProtKB-ARBA"/>
</dbReference>
<evidence type="ECO:0000256" key="3">
    <source>
        <dbReference type="ARBA" id="ARBA00022538"/>
    </source>
</evidence>
<dbReference type="Pfam" id="PF21014">
    <property type="entry name" value="Slowpoke_C"/>
    <property type="match status" value="1"/>
</dbReference>
<dbReference type="InterPro" id="IPR047871">
    <property type="entry name" value="K_chnl_Slo-like"/>
</dbReference>
<keyword evidence="5 18" id="KW-0812">Transmembrane</keyword>
<dbReference type="Proteomes" id="UP001430953">
    <property type="component" value="Unassembled WGS sequence"/>
</dbReference>
<keyword evidence="11" id="KW-0406">Ion transport</keyword>
<feature type="domain" description="RCK N-terminal" evidence="19">
    <location>
        <begin position="796"/>
        <end position="936"/>
    </location>
</feature>
<dbReference type="PRINTS" id="PR01449">
    <property type="entry name" value="BKCHANNELA"/>
</dbReference>
<dbReference type="Gene3D" id="3.40.50.720">
    <property type="entry name" value="NAD(P)-binding Rossmann-like Domain"/>
    <property type="match status" value="2"/>
</dbReference>
<keyword evidence="2" id="KW-0813">Transport</keyword>
<dbReference type="Pfam" id="PF03493">
    <property type="entry name" value="BK_channel_a"/>
    <property type="match status" value="1"/>
</dbReference>